<evidence type="ECO:0000313" key="2">
    <source>
        <dbReference type="Proteomes" id="UP000230972"/>
    </source>
</evidence>
<sequence>MSAFAFKLHLINLKVLGIKTENTVNEMKTSNQINFWREFVSQNPGYYEGWMELYNLTGESSYLNKAREIDPNR</sequence>
<comment type="caution">
    <text evidence="1">The sequence shown here is derived from an EMBL/GenBank/DDBJ whole genome shotgun (WGS) entry which is preliminary data.</text>
</comment>
<name>A0A2M7AQE7_9BACT</name>
<dbReference type="Proteomes" id="UP000230972">
    <property type="component" value="Unassembled WGS sequence"/>
</dbReference>
<protein>
    <submittedName>
        <fullName evidence="1">Uncharacterized protein</fullName>
    </submittedName>
</protein>
<gene>
    <name evidence="1" type="ORF">COS80_00905</name>
</gene>
<accession>A0A2M7AQE7</accession>
<dbReference type="AlphaFoldDB" id="A0A2M7AQE7"/>
<reference evidence="2" key="1">
    <citation type="submission" date="2017-09" db="EMBL/GenBank/DDBJ databases">
        <title>Depth-based differentiation of microbial function through sediment-hosted aquifers and enrichment of novel symbionts in the deep terrestrial subsurface.</title>
        <authorList>
            <person name="Probst A.J."/>
            <person name="Ladd B."/>
            <person name="Jarett J.K."/>
            <person name="Geller-Mcgrath D.E."/>
            <person name="Sieber C.M.K."/>
            <person name="Emerson J.B."/>
            <person name="Anantharaman K."/>
            <person name="Thomas B.C."/>
            <person name="Malmstrom R."/>
            <person name="Stieglmeier M."/>
            <person name="Klingl A."/>
            <person name="Woyke T."/>
            <person name="Ryan C.M."/>
            <person name="Banfield J.F."/>
        </authorList>
    </citation>
    <scope>NUCLEOTIDE SEQUENCE [LARGE SCALE GENOMIC DNA]</scope>
</reference>
<evidence type="ECO:0000313" key="1">
    <source>
        <dbReference type="EMBL" id="PIU71856.1"/>
    </source>
</evidence>
<dbReference type="EMBL" id="PEWC01000020">
    <property type="protein sequence ID" value="PIU71856.1"/>
    <property type="molecule type" value="Genomic_DNA"/>
</dbReference>
<organism evidence="1 2">
    <name type="scientific">Candidatus Woesebacteria bacterium CG06_land_8_20_14_3_00_39_27</name>
    <dbReference type="NCBI Taxonomy" id="1975057"/>
    <lineage>
        <taxon>Bacteria</taxon>
        <taxon>Candidatus Woeseibacteriota</taxon>
    </lineage>
</organism>
<proteinExistence type="predicted"/>